<dbReference type="PANTHER" id="PTHR40274">
    <property type="entry name" value="VIRGINIAMYCIN B LYASE"/>
    <property type="match status" value="1"/>
</dbReference>
<dbReference type="InterPro" id="IPR015943">
    <property type="entry name" value="WD40/YVTN_repeat-like_dom_sf"/>
</dbReference>
<reference evidence="1 2" key="1">
    <citation type="submission" date="2019-06" db="EMBL/GenBank/DDBJ databases">
        <title>Whole genome sequence for Cellvibrionaceae sp. R142.</title>
        <authorList>
            <person name="Wang G."/>
        </authorList>
    </citation>
    <scope>NUCLEOTIDE SEQUENCE [LARGE SCALE GENOMIC DNA]</scope>
    <source>
        <strain evidence="1 2">R142</strain>
    </source>
</reference>
<dbReference type="GO" id="GO:0020037">
    <property type="term" value="F:heme binding"/>
    <property type="evidence" value="ECO:0007669"/>
    <property type="project" value="InterPro"/>
</dbReference>
<dbReference type="AlphaFoldDB" id="A0A545T8L0"/>
<sequence length="405" mass="44635">MTTITAQGQGSTAELPQGNGRELVGSLCTACHQVNQITRSSGYSSEGWQALIDTMIDLSASPNEQARIVKYLATHYPPNTKRAPTLVAGEVSVEFDEWQVPTLGQRSRDPIEAADGAIWWAGQWGNLIGSIDPKSSAMKEYTLPKNAMPHTVTTDTAGNIWYTGNKNGTLGKLDPTTGKITEYKMPDPAARDPHSAIFDKLGTLWFTLQHSNMIGRLNPATGDIKLVELKVSGSRPYGIKIDAQGFPWVACNGRNCLVKVDPQTMELTEIKLPNDKTTVRRLDIGQDGMIWYVNSSQGRLGRYDPKTGAIKEWPSPSGPRSHPYATVIIDGIIWYNESGMRPDTLVRFDPATERFQSWPIPSGKVYAGIIRHMRPTRDGKLLIHQSSTNRITLVTPTSKQTATMQ</sequence>
<evidence type="ECO:0000313" key="2">
    <source>
        <dbReference type="Proteomes" id="UP000319732"/>
    </source>
</evidence>
<dbReference type="Proteomes" id="UP000319732">
    <property type="component" value="Unassembled WGS sequence"/>
</dbReference>
<protein>
    <submittedName>
        <fullName evidence="1">Cytochrome C</fullName>
    </submittedName>
</protein>
<dbReference type="Gene3D" id="1.10.760.10">
    <property type="entry name" value="Cytochrome c-like domain"/>
    <property type="match status" value="1"/>
</dbReference>
<dbReference type="OrthoDB" id="9812926at2"/>
<keyword evidence="2" id="KW-1185">Reference proteome</keyword>
<proteinExistence type="predicted"/>
<gene>
    <name evidence="1" type="ORF">FKG94_17325</name>
</gene>
<dbReference type="Pfam" id="PF24684">
    <property type="entry name" value="Vgb_lyase"/>
    <property type="match status" value="1"/>
</dbReference>
<dbReference type="GO" id="GO:0009055">
    <property type="term" value="F:electron transfer activity"/>
    <property type="evidence" value="ECO:0007669"/>
    <property type="project" value="InterPro"/>
</dbReference>
<dbReference type="SUPFAM" id="SSF63829">
    <property type="entry name" value="Calcium-dependent phosphotriesterase"/>
    <property type="match status" value="2"/>
</dbReference>
<dbReference type="InterPro" id="IPR051344">
    <property type="entry name" value="Vgb"/>
</dbReference>
<dbReference type="EMBL" id="VHSG01000018">
    <property type="protein sequence ID" value="TQV73563.1"/>
    <property type="molecule type" value="Genomic_DNA"/>
</dbReference>
<dbReference type="Gene3D" id="2.130.10.10">
    <property type="entry name" value="YVTN repeat-like/Quinoprotein amine dehydrogenase"/>
    <property type="match status" value="2"/>
</dbReference>
<comment type="caution">
    <text evidence="1">The sequence shown here is derived from an EMBL/GenBank/DDBJ whole genome shotgun (WGS) entry which is preliminary data.</text>
</comment>
<dbReference type="PANTHER" id="PTHR40274:SF3">
    <property type="entry name" value="VIRGINIAMYCIN B LYASE"/>
    <property type="match status" value="1"/>
</dbReference>
<organism evidence="1 2">
    <name type="scientific">Exilibacterium tricleocarpae</name>
    <dbReference type="NCBI Taxonomy" id="2591008"/>
    <lineage>
        <taxon>Bacteria</taxon>
        <taxon>Pseudomonadati</taxon>
        <taxon>Pseudomonadota</taxon>
        <taxon>Gammaproteobacteria</taxon>
        <taxon>Cellvibrionales</taxon>
        <taxon>Cellvibrionaceae</taxon>
        <taxon>Exilibacterium</taxon>
    </lineage>
</organism>
<dbReference type="InterPro" id="IPR036909">
    <property type="entry name" value="Cyt_c-like_dom_sf"/>
</dbReference>
<dbReference type="SUPFAM" id="SSF46626">
    <property type="entry name" value="Cytochrome c"/>
    <property type="match status" value="1"/>
</dbReference>
<name>A0A545T8L0_9GAMM</name>
<evidence type="ECO:0000313" key="1">
    <source>
        <dbReference type="EMBL" id="TQV73563.1"/>
    </source>
</evidence>
<accession>A0A545T8L0</accession>